<dbReference type="GO" id="GO:0034475">
    <property type="term" value="P:U4 snRNA 3'-end processing"/>
    <property type="evidence" value="ECO:0007669"/>
    <property type="project" value="TreeGrafter"/>
</dbReference>
<dbReference type="GO" id="GO:0003723">
    <property type="term" value="F:RNA binding"/>
    <property type="evidence" value="ECO:0007669"/>
    <property type="project" value="UniProtKB-KW"/>
</dbReference>
<dbReference type="GO" id="GO:0005730">
    <property type="term" value="C:nucleolus"/>
    <property type="evidence" value="ECO:0007669"/>
    <property type="project" value="TreeGrafter"/>
</dbReference>
<dbReference type="InterPro" id="IPR027408">
    <property type="entry name" value="PNPase/RNase_PH_dom_sf"/>
</dbReference>
<dbReference type="GO" id="GO:0000176">
    <property type="term" value="C:nuclear exosome (RNase complex)"/>
    <property type="evidence" value="ECO:0007669"/>
    <property type="project" value="UniProtKB-ARBA"/>
</dbReference>
<feature type="region of interest" description="Disordered" evidence="9">
    <location>
        <begin position="1"/>
        <end position="40"/>
    </location>
</feature>
<dbReference type="PANTHER" id="PTHR11953">
    <property type="entry name" value="EXOSOME COMPLEX COMPONENT"/>
    <property type="match status" value="1"/>
</dbReference>
<evidence type="ECO:0000259" key="10">
    <source>
        <dbReference type="Pfam" id="PF01138"/>
    </source>
</evidence>
<evidence type="ECO:0000313" key="12">
    <source>
        <dbReference type="Proteomes" id="UP001182556"/>
    </source>
</evidence>
<evidence type="ECO:0000256" key="5">
    <source>
        <dbReference type="ARBA" id="ARBA00022552"/>
    </source>
</evidence>
<dbReference type="InterPro" id="IPR020568">
    <property type="entry name" value="Ribosomal_Su5_D2-typ_SF"/>
</dbReference>
<dbReference type="GO" id="GO:0006364">
    <property type="term" value="P:rRNA processing"/>
    <property type="evidence" value="ECO:0007669"/>
    <property type="project" value="UniProtKB-KW"/>
</dbReference>
<dbReference type="GO" id="GO:0071051">
    <property type="term" value="P:poly(A)-dependent snoRNA 3'-end processing"/>
    <property type="evidence" value="ECO:0007669"/>
    <property type="project" value="TreeGrafter"/>
</dbReference>
<proteinExistence type="inferred from homology"/>
<keyword evidence="6" id="KW-0271">Exosome</keyword>
<dbReference type="InterPro" id="IPR050080">
    <property type="entry name" value="RNase_PH"/>
</dbReference>
<dbReference type="EMBL" id="JAODAN010000010">
    <property type="protein sequence ID" value="KAK1921769.1"/>
    <property type="molecule type" value="Genomic_DNA"/>
</dbReference>
<protein>
    <submittedName>
        <fullName evidence="11">3' exoribonuclease family, domain 1-domain-containing protein</fullName>
    </submittedName>
</protein>
<dbReference type="Proteomes" id="UP001182556">
    <property type="component" value="Unassembled WGS sequence"/>
</dbReference>
<sequence length="255" mass="26633">MAGTFDRRRIQAPEVSYAPTYTSEASAGPSRRTTRSNDQARPIFLKTGLVSQANGSGYIEAGGVKIACSVYGPRPKQPPYSPQGSLNLEIKFAPFASHPRRAPLRDTEPAPLSALLASHLLPALQLHLLPKSALDVHLLILESDILPNVLSAGLTVASAAIADAGIPMYSLGVGATVSKADQTLCVDPETEEEEGTATVAVGVLPALQKLSGVLLTGDVDVDEACQMVNKATASAKMTHGALAQALIEGTEERAT</sequence>
<gene>
    <name evidence="11" type="ORF">DB88DRAFT_517730</name>
</gene>
<comment type="subcellular location">
    <subcellularLocation>
        <location evidence="2">Cytoplasm</location>
    </subcellularLocation>
    <subcellularLocation>
        <location evidence="1">Nucleus</location>
    </subcellularLocation>
</comment>
<keyword evidence="12" id="KW-1185">Reference proteome</keyword>
<name>A0AAD9CTL2_PAPLA</name>
<dbReference type="Gene3D" id="3.30.230.70">
    <property type="entry name" value="GHMP Kinase, N-terminal domain"/>
    <property type="match status" value="1"/>
</dbReference>
<keyword evidence="7" id="KW-0694">RNA-binding</keyword>
<keyword evidence="5" id="KW-0698">rRNA processing</keyword>
<dbReference type="SUPFAM" id="SSF54211">
    <property type="entry name" value="Ribosomal protein S5 domain 2-like"/>
    <property type="match status" value="1"/>
</dbReference>
<evidence type="ECO:0000256" key="9">
    <source>
        <dbReference type="SAM" id="MobiDB-lite"/>
    </source>
</evidence>
<evidence type="ECO:0000256" key="8">
    <source>
        <dbReference type="ARBA" id="ARBA00023242"/>
    </source>
</evidence>
<evidence type="ECO:0000256" key="7">
    <source>
        <dbReference type="ARBA" id="ARBA00022884"/>
    </source>
</evidence>
<dbReference type="InterPro" id="IPR001247">
    <property type="entry name" value="ExoRNase_PH_dom1"/>
</dbReference>
<feature type="compositionally biased region" description="Basic and acidic residues" evidence="9">
    <location>
        <begin position="1"/>
        <end position="11"/>
    </location>
</feature>
<feature type="domain" description="Exoribonuclease phosphorolytic" evidence="10">
    <location>
        <begin position="39"/>
        <end position="167"/>
    </location>
</feature>
<evidence type="ECO:0000256" key="3">
    <source>
        <dbReference type="ARBA" id="ARBA00006678"/>
    </source>
</evidence>
<dbReference type="CDD" id="cd11371">
    <property type="entry name" value="RNase_PH_MTR3"/>
    <property type="match status" value="1"/>
</dbReference>
<dbReference type="AlphaFoldDB" id="A0AAD9CTL2"/>
<evidence type="ECO:0000313" key="11">
    <source>
        <dbReference type="EMBL" id="KAK1921769.1"/>
    </source>
</evidence>
<reference evidence="11" key="1">
    <citation type="submission" date="2023-02" db="EMBL/GenBank/DDBJ databases">
        <title>Identification and recombinant expression of a fungal hydrolase from Papiliotrema laurentii that hydrolyzes apple cutin and clears colloidal polyester polyurethane.</title>
        <authorList>
            <consortium name="DOE Joint Genome Institute"/>
            <person name="Roman V.A."/>
            <person name="Bojanowski C."/>
            <person name="Crable B.R."/>
            <person name="Wagner D.N."/>
            <person name="Hung C.S."/>
            <person name="Nadeau L.J."/>
            <person name="Schratz L."/>
            <person name="Haridas S."/>
            <person name="Pangilinan J."/>
            <person name="Lipzen A."/>
            <person name="Na H."/>
            <person name="Yan M."/>
            <person name="Ng V."/>
            <person name="Grigoriev I.V."/>
            <person name="Spatafora J.W."/>
            <person name="Barlow D."/>
            <person name="Biffinger J."/>
            <person name="Kelley-Loughnane N."/>
            <person name="Varaljay V.A."/>
            <person name="Crookes-Goodson W.J."/>
        </authorList>
    </citation>
    <scope>NUCLEOTIDE SEQUENCE</scope>
    <source>
        <strain evidence="11">5307AH</strain>
    </source>
</reference>
<dbReference type="PANTHER" id="PTHR11953:SF2">
    <property type="entry name" value="EXOSOME COMPLEX COMPONENT MTR3"/>
    <property type="match status" value="1"/>
</dbReference>
<dbReference type="Pfam" id="PF01138">
    <property type="entry name" value="RNase_PH"/>
    <property type="match status" value="1"/>
</dbReference>
<keyword evidence="4" id="KW-0963">Cytoplasm</keyword>
<evidence type="ECO:0000256" key="4">
    <source>
        <dbReference type="ARBA" id="ARBA00022490"/>
    </source>
</evidence>
<dbReference type="GO" id="GO:0016075">
    <property type="term" value="P:rRNA catabolic process"/>
    <property type="evidence" value="ECO:0007669"/>
    <property type="project" value="TreeGrafter"/>
</dbReference>
<evidence type="ECO:0000256" key="2">
    <source>
        <dbReference type="ARBA" id="ARBA00004496"/>
    </source>
</evidence>
<dbReference type="GO" id="GO:0071028">
    <property type="term" value="P:nuclear mRNA surveillance"/>
    <property type="evidence" value="ECO:0007669"/>
    <property type="project" value="TreeGrafter"/>
</dbReference>
<evidence type="ECO:0000256" key="1">
    <source>
        <dbReference type="ARBA" id="ARBA00004123"/>
    </source>
</evidence>
<dbReference type="GO" id="GO:0000177">
    <property type="term" value="C:cytoplasmic exosome (RNase complex)"/>
    <property type="evidence" value="ECO:0007669"/>
    <property type="project" value="TreeGrafter"/>
</dbReference>
<evidence type="ECO:0000256" key="6">
    <source>
        <dbReference type="ARBA" id="ARBA00022835"/>
    </source>
</evidence>
<organism evidence="11 12">
    <name type="scientific">Papiliotrema laurentii</name>
    <name type="common">Cryptococcus laurentii</name>
    <dbReference type="NCBI Taxonomy" id="5418"/>
    <lineage>
        <taxon>Eukaryota</taxon>
        <taxon>Fungi</taxon>
        <taxon>Dikarya</taxon>
        <taxon>Basidiomycota</taxon>
        <taxon>Agaricomycotina</taxon>
        <taxon>Tremellomycetes</taxon>
        <taxon>Tremellales</taxon>
        <taxon>Rhynchogastremaceae</taxon>
        <taxon>Papiliotrema</taxon>
    </lineage>
</organism>
<comment type="similarity">
    <text evidence="3">Belongs to the RNase PH family.</text>
</comment>
<accession>A0AAD9CTL2</accession>
<dbReference type="InterPro" id="IPR036345">
    <property type="entry name" value="ExoRNase_PH_dom2_sf"/>
</dbReference>
<comment type="caution">
    <text evidence="11">The sequence shown here is derived from an EMBL/GenBank/DDBJ whole genome shotgun (WGS) entry which is preliminary data.</text>
</comment>
<dbReference type="SUPFAM" id="SSF55666">
    <property type="entry name" value="Ribonuclease PH domain 2-like"/>
    <property type="match status" value="1"/>
</dbReference>
<keyword evidence="8" id="KW-0539">Nucleus</keyword>